<accession>A0ABV7R2M7</accession>
<protein>
    <submittedName>
        <fullName evidence="4">PAS-domain containing protein</fullName>
    </submittedName>
</protein>
<keyword evidence="5" id="KW-1185">Reference proteome</keyword>
<dbReference type="InterPro" id="IPR000014">
    <property type="entry name" value="PAS"/>
</dbReference>
<dbReference type="EMBL" id="JBHRXJ010000003">
    <property type="protein sequence ID" value="MFC3527579.1"/>
    <property type="molecule type" value="Genomic_DNA"/>
</dbReference>
<organism evidence="4 5">
    <name type="scientific">Paracoccus mangrovi</name>
    <dbReference type="NCBI Taxonomy" id="1715645"/>
    <lineage>
        <taxon>Bacteria</taxon>
        <taxon>Pseudomonadati</taxon>
        <taxon>Pseudomonadota</taxon>
        <taxon>Alphaproteobacteria</taxon>
        <taxon>Rhodobacterales</taxon>
        <taxon>Paracoccaceae</taxon>
        <taxon>Paracoccus</taxon>
    </lineage>
</organism>
<evidence type="ECO:0000313" key="4">
    <source>
        <dbReference type="EMBL" id="MFC3527579.1"/>
    </source>
</evidence>
<dbReference type="Proteomes" id="UP001595721">
    <property type="component" value="Unassembled WGS sequence"/>
</dbReference>
<reference evidence="5" key="1">
    <citation type="journal article" date="2019" name="Int. J. Syst. Evol. Microbiol.">
        <title>The Global Catalogue of Microorganisms (GCM) 10K type strain sequencing project: providing services to taxonomists for standard genome sequencing and annotation.</title>
        <authorList>
            <consortium name="The Broad Institute Genomics Platform"/>
            <consortium name="The Broad Institute Genome Sequencing Center for Infectious Disease"/>
            <person name="Wu L."/>
            <person name="Ma J."/>
        </authorList>
    </citation>
    <scope>NUCLEOTIDE SEQUENCE [LARGE SCALE GENOMIC DNA]</scope>
    <source>
        <strain evidence="5">KCTC 42899</strain>
    </source>
</reference>
<dbReference type="Pfam" id="PF12860">
    <property type="entry name" value="PAS_7"/>
    <property type="match status" value="1"/>
</dbReference>
<evidence type="ECO:0000256" key="2">
    <source>
        <dbReference type="SAM" id="Phobius"/>
    </source>
</evidence>
<dbReference type="Pfam" id="PF13188">
    <property type="entry name" value="PAS_8"/>
    <property type="match status" value="1"/>
</dbReference>
<feature type="transmembrane region" description="Helical" evidence="2">
    <location>
        <begin position="6"/>
        <end position="30"/>
    </location>
</feature>
<dbReference type="InterPro" id="IPR035965">
    <property type="entry name" value="PAS-like_dom_sf"/>
</dbReference>
<evidence type="ECO:0000313" key="5">
    <source>
        <dbReference type="Proteomes" id="UP001595721"/>
    </source>
</evidence>
<dbReference type="SUPFAM" id="SSF55785">
    <property type="entry name" value="PYP-like sensor domain (PAS domain)"/>
    <property type="match status" value="1"/>
</dbReference>
<keyword evidence="2" id="KW-0472">Membrane</keyword>
<feature type="region of interest" description="Disordered" evidence="1">
    <location>
        <begin position="503"/>
        <end position="533"/>
    </location>
</feature>
<dbReference type="RefSeq" id="WP_377743087.1">
    <property type="nucleotide sequence ID" value="NZ_JBHRXJ010000003.1"/>
</dbReference>
<gene>
    <name evidence="4" type="ORF">ACFOMH_05285</name>
</gene>
<name>A0ABV7R2M7_9RHOB</name>
<evidence type="ECO:0000256" key="1">
    <source>
        <dbReference type="SAM" id="MobiDB-lite"/>
    </source>
</evidence>
<sequence length="533" mass="58124">MDVAMVLQFFIAFMAALAAVALALVLIWTISRRHGRNPGKPALDRNLESIVFLFRNKVLVDATGPARALLSVVPGDDDWMRLTNWLSMRMPESVTALADLGRLPRLELSEATAESSLRLLAEDLGNGALRLTLSDLAAENAGIMVDSLSHSAMEHELELLRSTMDHSPMLAWRQDRQGHVTWANSAYLHLVEDRLGGETLWPMPQLIDLTNLPARGGAKGAARRVQLEQGDQSRWYDCYLHEIADQTVAIALPADAAVRAERSLREFVQTLTKTFADLPIGLAIFDRDRNLQLFNPALIDLTGLATGFLTARPTLYAFLDRLREARMVPEPKDYRSWRNQMNSLEAAASSGHHVEIWSLPGGQTYRVTGRPHPDGAIAFLFDDITSEISLTRKFRADLSLGAEVLDAIEDAVAVFGANGDLLTSNRHYAELWGQTMRTTLDDHIAGWTQLCGQSPGLSALCRMLNAALPDKPVRGAMAGPAGGLLSWGLRPLSGGRLLLSFSAPVPAPSAPKEDGAPKSGLVEADPARQQAVG</sequence>
<proteinExistence type="predicted"/>
<evidence type="ECO:0000259" key="3">
    <source>
        <dbReference type="Pfam" id="PF13188"/>
    </source>
</evidence>
<keyword evidence="2" id="KW-0812">Transmembrane</keyword>
<dbReference type="Gene3D" id="3.30.450.20">
    <property type="entry name" value="PAS domain"/>
    <property type="match status" value="1"/>
</dbReference>
<comment type="caution">
    <text evidence="4">The sequence shown here is derived from an EMBL/GenBank/DDBJ whole genome shotgun (WGS) entry which is preliminary data.</text>
</comment>
<feature type="domain" description="PAS" evidence="3">
    <location>
        <begin position="158"/>
        <end position="208"/>
    </location>
</feature>
<keyword evidence="2" id="KW-1133">Transmembrane helix</keyword>